<sequence length="76" mass="8537">MYLKILSIKNYRKYGEEAQNINFAHSKWPEMSGDEDEGNKLNITEEYISKSSSLIVGKNIGDTFTGMMSGLGSVLR</sequence>
<dbReference type="AlphaFoldDB" id="C5NXJ6"/>
<reference evidence="1" key="2">
    <citation type="submission" date="2009-06" db="EMBL/GenBank/DDBJ databases">
        <authorList>
            <person name="Sebastian Y."/>
            <person name="Madupu R."/>
            <person name="Durkin A.S."/>
            <person name="Torralba M."/>
            <person name="Methe B."/>
            <person name="Sutton G.G."/>
            <person name="Strausberg R.L."/>
            <person name="Nelson K.E."/>
        </authorList>
    </citation>
    <scope>NUCLEOTIDE SEQUENCE [LARGE SCALE GENOMIC DNA]</scope>
    <source>
        <strain evidence="1">ATCC 10379</strain>
    </source>
</reference>
<organism evidence="1 2">
    <name type="scientific">Gemella haemolysans ATCC 10379</name>
    <dbReference type="NCBI Taxonomy" id="546270"/>
    <lineage>
        <taxon>Bacteria</taxon>
        <taxon>Bacillati</taxon>
        <taxon>Bacillota</taxon>
        <taxon>Bacilli</taxon>
        <taxon>Bacillales</taxon>
        <taxon>Gemellaceae</taxon>
        <taxon>Gemella</taxon>
    </lineage>
</organism>
<comment type="caution">
    <text evidence="1">The sequence shown here is derived from an EMBL/GenBank/DDBJ whole genome shotgun (WGS) entry which is preliminary data.</text>
</comment>
<proteinExistence type="predicted"/>
<dbReference type="EMBL" id="ACDZ02000014">
    <property type="protein sequence ID" value="EER67886.1"/>
    <property type="molecule type" value="Genomic_DNA"/>
</dbReference>
<dbReference type="RefSeq" id="WP_003145308.1">
    <property type="nucleotide sequence ID" value="NZ_ACDZ02000014.1"/>
</dbReference>
<dbReference type="Proteomes" id="UP000006004">
    <property type="component" value="Unassembled WGS sequence"/>
</dbReference>
<protein>
    <submittedName>
        <fullName evidence="1">Uncharacterized protein</fullName>
    </submittedName>
</protein>
<accession>C5NXJ6</accession>
<gene>
    <name evidence="1" type="ORF">GEMHA0001_0176</name>
</gene>
<name>C5NXJ6_9BACL</name>
<dbReference type="OrthoDB" id="308933at2"/>
<reference evidence="1" key="1">
    <citation type="submission" date="2009-01" db="EMBL/GenBank/DDBJ databases">
        <authorList>
            <person name="Fulton L."/>
            <person name="Clifton S."/>
            <person name="Chinwalla A.T."/>
            <person name="Mitreva M."/>
            <person name="Sodergren E."/>
            <person name="Weinstock G."/>
            <person name="Clifton S."/>
            <person name="Dooling D.J."/>
            <person name="Fulton B."/>
            <person name="Minx P."/>
            <person name="Pepin K.H."/>
            <person name="Johnson M."/>
            <person name="Bhonagiri V."/>
            <person name="Nash W.E."/>
            <person name="Mardis E.R."/>
            <person name="Wilson R.K."/>
        </authorList>
    </citation>
    <scope>NUCLEOTIDE SEQUENCE [LARGE SCALE GENOMIC DNA]</scope>
    <source>
        <strain evidence="1">ATCC 10379</strain>
    </source>
</reference>
<evidence type="ECO:0000313" key="2">
    <source>
        <dbReference type="Proteomes" id="UP000006004"/>
    </source>
</evidence>
<evidence type="ECO:0000313" key="1">
    <source>
        <dbReference type="EMBL" id="EER67886.1"/>
    </source>
</evidence>
<keyword evidence="2" id="KW-1185">Reference proteome</keyword>
<dbReference type="GeneID" id="93287823"/>